<feature type="compositionally biased region" description="Polar residues" evidence="1">
    <location>
        <begin position="227"/>
        <end position="253"/>
    </location>
</feature>
<evidence type="ECO:0000313" key="2">
    <source>
        <dbReference type="EMBL" id="KAL3402659.1"/>
    </source>
</evidence>
<dbReference type="EMBL" id="JBJJXI010000034">
    <property type="protein sequence ID" value="KAL3402659.1"/>
    <property type="molecule type" value="Genomic_DNA"/>
</dbReference>
<feature type="region of interest" description="Disordered" evidence="1">
    <location>
        <begin position="53"/>
        <end position="78"/>
    </location>
</feature>
<sequence length="275" mass="30456">MSRLEEAQARHEATLTRELAEAADFRAACSREMTAFQRELRGEVEAACARIASSTAATRPREANETNEDSCEVRFDGLPPRVDPSSAETIKKILQAIGLVRFEMHIARVREWINRNPRSTDQSSSGQIVVQLSSPFIRDEVIGASPALRDLTMVQIFGVEAEGRIRASPVLLRGVYLLHRRALDLARAKRLPRPFMRGLKIFMRPGASQRPIHIRSEEDLSLLESQTLNNQSRATPSTESPSVTNVTSESLQTRTDDSASSGSQPLLSSLASIHL</sequence>
<accession>A0ABD2XCP3</accession>
<feature type="compositionally biased region" description="Low complexity" evidence="1">
    <location>
        <begin position="258"/>
        <end position="275"/>
    </location>
</feature>
<proteinExistence type="predicted"/>
<evidence type="ECO:0000256" key="1">
    <source>
        <dbReference type="SAM" id="MobiDB-lite"/>
    </source>
</evidence>
<gene>
    <name evidence="2" type="ORF">TKK_004587</name>
</gene>
<name>A0ABD2XCP3_9HYME</name>
<organism evidence="2 3">
    <name type="scientific">Trichogramma kaykai</name>
    <dbReference type="NCBI Taxonomy" id="54128"/>
    <lineage>
        <taxon>Eukaryota</taxon>
        <taxon>Metazoa</taxon>
        <taxon>Ecdysozoa</taxon>
        <taxon>Arthropoda</taxon>
        <taxon>Hexapoda</taxon>
        <taxon>Insecta</taxon>
        <taxon>Pterygota</taxon>
        <taxon>Neoptera</taxon>
        <taxon>Endopterygota</taxon>
        <taxon>Hymenoptera</taxon>
        <taxon>Apocrita</taxon>
        <taxon>Proctotrupomorpha</taxon>
        <taxon>Chalcidoidea</taxon>
        <taxon>Trichogrammatidae</taxon>
        <taxon>Trichogramma</taxon>
    </lineage>
</organism>
<reference evidence="2 3" key="1">
    <citation type="journal article" date="2024" name="bioRxiv">
        <title>A reference genome for Trichogramma kaykai: A tiny desert-dwelling parasitoid wasp with competing sex-ratio distorters.</title>
        <authorList>
            <person name="Culotta J."/>
            <person name="Lindsey A.R."/>
        </authorList>
    </citation>
    <scope>NUCLEOTIDE SEQUENCE [LARGE SCALE GENOMIC DNA]</scope>
    <source>
        <strain evidence="2 3">KSX58</strain>
    </source>
</reference>
<dbReference type="AlphaFoldDB" id="A0ABD2XCP3"/>
<comment type="caution">
    <text evidence="2">The sequence shown here is derived from an EMBL/GenBank/DDBJ whole genome shotgun (WGS) entry which is preliminary data.</text>
</comment>
<dbReference type="Proteomes" id="UP001627154">
    <property type="component" value="Unassembled WGS sequence"/>
</dbReference>
<keyword evidence="3" id="KW-1185">Reference proteome</keyword>
<protein>
    <submittedName>
        <fullName evidence="2">Uncharacterized protein</fullName>
    </submittedName>
</protein>
<evidence type="ECO:0000313" key="3">
    <source>
        <dbReference type="Proteomes" id="UP001627154"/>
    </source>
</evidence>
<feature type="region of interest" description="Disordered" evidence="1">
    <location>
        <begin position="227"/>
        <end position="275"/>
    </location>
</feature>